<proteinExistence type="predicted"/>
<accession>A0A9P4HNN0</accession>
<evidence type="ECO:0000256" key="2">
    <source>
        <dbReference type="ARBA" id="ARBA00023315"/>
    </source>
</evidence>
<feature type="domain" description="N-acetyltransferase" evidence="3">
    <location>
        <begin position="16"/>
        <end position="200"/>
    </location>
</feature>
<dbReference type="EMBL" id="ML978769">
    <property type="protein sequence ID" value="KAF2083606.1"/>
    <property type="molecule type" value="Genomic_DNA"/>
</dbReference>
<evidence type="ECO:0000313" key="5">
    <source>
        <dbReference type="Proteomes" id="UP000799776"/>
    </source>
</evidence>
<feature type="non-terminal residue" evidence="4">
    <location>
        <position position="1"/>
    </location>
</feature>
<gene>
    <name evidence="4" type="ORF">K490DRAFT_17199</name>
</gene>
<dbReference type="Gene3D" id="3.40.630.30">
    <property type="match status" value="1"/>
</dbReference>
<reference evidence="4" key="1">
    <citation type="journal article" date="2020" name="Stud. Mycol.">
        <title>101 Dothideomycetes genomes: a test case for predicting lifestyles and emergence of pathogens.</title>
        <authorList>
            <person name="Haridas S."/>
            <person name="Albert R."/>
            <person name="Binder M."/>
            <person name="Bloem J."/>
            <person name="Labutti K."/>
            <person name="Salamov A."/>
            <person name="Andreopoulos B."/>
            <person name="Baker S."/>
            <person name="Barry K."/>
            <person name="Bills G."/>
            <person name="Bluhm B."/>
            <person name="Cannon C."/>
            <person name="Castanera R."/>
            <person name="Culley D."/>
            <person name="Daum C."/>
            <person name="Ezra D."/>
            <person name="Gonzalez J."/>
            <person name="Henrissat B."/>
            <person name="Kuo A."/>
            <person name="Liang C."/>
            <person name="Lipzen A."/>
            <person name="Lutzoni F."/>
            <person name="Magnuson J."/>
            <person name="Mondo S."/>
            <person name="Nolan M."/>
            <person name="Ohm R."/>
            <person name="Pangilinan J."/>
            <person name="Park H.-J."/>
            <person name="Ramirez L."/>
            <person name="Alfaro M."/>
            <person name="Sun H."/>
            <person name="Tritt A."/>
            <person name="Yoshinaga Y."/>
            <person name="Zwiers L.-H."/>
            <person name="Turgeon B."/>
            <person name="Goodwin S."/>
            <person name="Spatafora J."/>
            <person name="Crous P."/>
            <person name="Grigoriev I."/>
        </authorList>
    </citation>
    <scope>NUCLEOTIDE SEQUENCE</scope>
    <source>
        <strain evidence="4">CBS 121410</strain>
    </source>
</reference>
<evidence type="ECO:0000313" key="4">
    <source>
        <dbReference type="EMBL" id="KAF2083606.1"/>
    </source>
</evidence>
<evidence type="ECO:0000259" key="3">
    <source>
        <dbReference type="PROSITE" id="PS51186"/>
    </source>
</evidence>
<dbReference type="SUPFAM" id="SSF55729">
    <property type="entry name" value="Acyl-CoA N-acyltransferases (Nat)"/>
    <property type="match status" value="1"/>
</dbReference>
<dbReference type="CDD" id="cd04301">
    <property type="entry name" value="NAT_SF"/>
    <property type="match status" value="1"/>
</dbReference>
<evidence type="ECO:0000256" key="1">
    <source>
        <dbReference type="ARBA" id="ARBA00022679"/>
    </source>
</evidence>
<dbReference type="OrthoDB" id="47374at2759"/>
<sequence>PPSFVLQKLPTLAANISLEPVTRATLPSFRRLNSLLLPIPYPAKFYEEILTDAVASSITLVALWNDADQISRSDQPAGVPSLKSTLVAGIRCRLLPASSVPEINPGKLPSGDTRPVLYIATLAALSPYRSHGLATHLLRQVLRKAVTDHGVGAVTAHVWEANEEGLEWYRKRGFEVVAKEEGYYRRLSPSGAWLVRKRIRVEDLLDTET</sequence>
<protein>
    <submittedName>
        <fullName evidence="4">Acyl-CoA N-acyltransferase</fullName>
    </submittedName>
</protein>
<dbReference type="PANTHER" id="PTHR42919:SF8">
    <property type="entry name" value="N-ALPHA-ACETYLTRANSFERASE 50"/>
    <property type="match status" value="1"/>
</dbReference>
<keyword evidence="2" id="KW-0012">Acyltransferase</keyword>
<feature type="non-terminal residue" evidence="4">
    <location>
        <position position="209"/>
    </location>
</feature>
<dbReference type="Proteomes" id="UP000799776">
    <property type="component" value="Unassembled WGS sequence"/>
</dbReference>
<dbReference type="GO" id="GO:0031415">
    <property type="term" value="C:NatA complex"/>
    <property type="evidence" value="ECO:0007669"/>
    <property type="project" value="TreeGrafter"/>
</dbReference>
<organism evidence="4 5">
    <name type="scientific">Saccharata proteae CBS 121410</name>
    <dbReference type="NCBI Taxonomy" id="1314787"/>
    <lineage>
        <taxon>Eukaryota</taxon>
        <taxon>Fungi</taxon>
        <taxon>Dikarya</taxon>
        <taxon>Ascomycota</taxon>
        <taxon>Pezizomycotina</taxon>
        <taxon>Dothideomycetes</taxon>
        <taxon>Dothideomycetes incertae sedis</taxon>
        <taxon>Botryosphaeriales</taxon>
        <taxon>Saccharataceae</taxon>
        <taxon>Saccharata</taxon>
    </lineage>
</organism>
<dbReference type="InterPro" id="IPR051556">
    <property type="entry name" value="N-term/lysine_N-AcTrnsfr"/>
</dbReference>
<dbReference type="GO" id="GO:0007064">
    <property type="term" value="P:mitotic sister chromatid cohesion"/>
    <property type="evidence" value="ECO:0007669"/>
    <property type="project" value="TreeGrafter"/>
</dbReference>
<dbReference type="InterPro" id="IPR016181">
    <property type="entry name" value="Acyl_CoA_acyltransferase"/>
</dbReference>
<dbReference type="InterPro" id="IPR000182">
    <property type="entry name" value="GNAT_dom"/>
</dbReference>
<dbReference type="PANTHER" id="PTHR42919">
    <property type="entry name" value="N-ALPHA-ACETYLTRANSFERASE"/>
    <property type="match status" value="1"/>
</dbReference>
<comment type="caution">
    <text evidence="4">The sequence shown here is derived from an EMBL/GenBank/DDBJ whole genome shotgun (WGS) entry which is preliminary data.</text>
</comment>
<keyword evidence="1" id="KW-0808">Transferase</keyword>
<dbReference type="AlphaFoldDB" id="A0A9P4HNN0"/>
<dbReference type="PROSITE" id="PS51186">
    <property type="entry name" value="GNAT"/>
    <property type="match status" value="1"/>
</dbReference>
<name>A0A9P4HNN0_9PEZI</name>
<dbReference type="GO" id="GO:0016747">
    <property type="term" value="F:acyltransferase activity, transferring groups other than amino-acyl groups"/>
    <property type="evidence" value="ECO:0007669"/>
    <property type="project" value="InterPro"/>
</dbReference>
<keyword evidence="5" id="KW-1185">Reference proteome</keyword>
<dbReference type="Pfam" id="PF00583">
    <property type="entry name" value="Acetyltransf_1"/>
    <property type="match status" value="1"/>
</dbReference>